<dbReference type="Pfam" id="PF02780">
    <property type="entry name" value="Transketolase_C"/>
    <property type="match status" value="1"/>
</dbReference>
<dbReference type="SMART" id="SM00861">
    <property type="entry name" value="Transket_pyr"/>
    <property type="match status" value="1"/>
</dbReference>
<dbReference type="PANTHER" id="PTHR43825">
    <property type="entry name" value="PYRUVATE DEHYDROGENASE E1 COMPONENT"/>
    <property type="match status" value="1"/>
</dbReference>
<dbReference type="Pfam" id="PF02779">
    <property type="entry name" value="Transket_pyr"/>
    <property type="match status" value="1"/>
</dbReference>
<accession>A0A1F6G9P2</accession>
<dbReference type="Gene3D" id="3.40.50.970">
    <property type="match status" value="1"/>
</dbReference>
<protein>
    <submittedName>
        <fullName evidence="2">Transketolase</fullName>
    </submittedName>
</protein>
<evidence type="ECO:0000259" key="1">
    <source>
        <dbReference type="SMART" id="SM00861"/>
    </source>
</evidence>
<dbReference type="CDD" id="cd07033">
    <property type="entry name" value="TPP_PYR_DXS_TK_like"/>
    <property type="match status" value="1"/>
</dbReference>
<organism evidence="2 3">
    <name type="scientific">Candidatus Lambdaproteobacteria bacterium RIFOXYD2_FULL_50_16</name>
    <dbReference type="NCBI Taxonomy" id="1817772"/>
    <lineage>
        <taxon>Bacteria</taxon>
        <taxon>Pseudomonadati</taxon>
        <taxon>Pseudomonadota</taxon>
        <taxon>Candidatus Lambdaproteobacteria</taxon>
    </lineage>
</organism>
<dbReference type="InterPro" id="IPR033248">
    <property type="entry name" value="Transketolase_C"/>
</dbReference>
<dbReference type="SUPFAM" id="SSF52518">
    <property type="entry name" value="Thiamin diphosphate-binding fold (THDP-binding)"/>
    <property type="match status" value="1"/>
</dbReference>
<dbReference type="Gene3D" id="3.40.50.920">
    <property type="match status" value="1"/>
</dbReference>
<dbReference type="InterPro" id="IPR029061">
    <property type="entry name" value="THDP-binding"/>
</dbReference>
<feature type="domain" description="Transketolase-like pyrimidine-binding" evidence="1">
    <location>
        <begin position="6"/>
        <end position="174"/>
    </location>
</feature>
<dbReference type="STRING" id="1817772.A2527_12805"/>
<proteinExistence type="predicted"/>
<dbReference type="Proteomes" id="UP000178449">
    <property type="component" value="Unassembled WGS sequence"/>
</dbReference>
<evidence type="ECO:0000313" key="3">
    <source>
        <dbReference type="Proteomes" id="UP000178449"/>
    </source>
</evidence>
<name>A0A1F6G9P2_9PROT</name>
<evidence type="ECO:0000313" key="2">
    <source>
        <dbReference type="EMBL" id="OGG94823.1"/>
    </source>
</evidence>
<sequence length="313" mass="34531">MGLEKKTMRDALLDGIYQKMKEDKKIFFLTADFGAPVLDKIRAEFPKRCINVSIAEQNLINVATGLALEGYTVFAYAIAPFITMRCYEQVRVNLAILSEIRELNVNLIGVGAGFSYDMSGPTHQAFEDLAIMRLLPNVEVFCPAEWNTAAALLDHALASKKPKYFRFDSKPQPGLYEGPVPLKTGFAELKKGQGTCLIATGYPVHVALKAAAQLSSEGNEVGVVDFFGLKTFDPDALAALMGRYRQIISLEETFVGKGGLDSLLLYFANERGIPVKIKVLGVPENYRFEIASRDELHEQRGMGLSQILAAARR</sequence>
<dbReference type="SUPFAM" id="SSF52922">
    <property type="entry name" value="TK C-terminal domain-like"/>
    <property type="match status" value="1"/>
</dbReference>
<dbReference type="PANTHER" id="PTHR43825:SF5">
    <property type="entry name" value="HYPOTHETICAL TRANSKETOLASE FAMILY PROTEIN"/>
    <property type="match status" value="1"/>
</dbReference>
<reference evidence="2 3" key="1">
    <citation type="journal article" date="2016" name="Nat. Commun.">
        <title>Thousands of microbial genomes shed light on interconnected biogeochemical processes in an aquifer system.</title>
        <authorList>
            <person name="Anantharaman K."/>
            <person name="Brown C.T."/>
            <person name="Hug L.A."/>
            <person name="Sharon I."/>
            <person name="Castelle C.J."/>
            <person name="Probst A.J."/>
            <person name="Thomas B.C."/>
            <person name="Singh A."/>
            <person name="Wilkins M.J."/>
            <person name="Karaoz U."/>
            <person name="Brodie E.L."/>
            <person name="Williams K.H."/>
            <person name="Hubbard S.S."/>
            <person name="Banfield J.F."/>
        </authorList>
    </citation>
    <scope>NUCLEOTIDE SEQUENCE [LARGE SCALE GENOMIC DNA]</scope>
</reference>
<gene>
    <name evidence="2" type="ORF">A2527_12805</name>
</gene>
<dbReference type="InterPro" id="IPR051157">
    <property type="entry name" value="PDH/Transketolase"/>
</dbReference>
<dbReference type="InterPro" id="IPR009014">
    <property type="entry name" value="Transketo_C/PFOR_II"/>
</dbReference>
<dbReference type="InterPro" id="IPR005475">
    <property type="entry name" value="Transketolase-like_Pyr-bd"/>
</dbReference>
<dbReference type="EMBL" id="MFNE01000033">
    <property type="protein sequence ID" value="OGG94823.1"/>
    <property type="molecule type" value="Genomic_DNA"/>
</dbReference>
<comment type="caution">
    <text evidence="2">The sequence shown here is derived from an EMBL/GenBank/DDBJ whole genome shotgun (WGS) entry which is preliminary data.</text>
</comment>
<dbReference type="AlphaFoldDB" id="A0A1F6G9P2"/>